<reference evidence="3 4" key="1">
    <citation type="submission" date="2024-03" db="EMBL/GenBank/DDBJ databases">
        <authorList>
            <person name="Gkanogiannis A."/>
            <person name="Becerra Lopez-Lavalle L."/>
        </authorList>
    </citation>
    <scope>NUCLEOTIDE SEQUENCE [LARGE SCALE GENOMIC DNA]</scope>
</reference>
<protein>
    <submittedName>
        <fullName evidence="3">Uncharacterized protein</fullName>
    </submittedName>
</protein>
<feature type="region of interest" description="Disordered" evidence="1">
    <location>
        <begin position="64"/>
        <end position="99"/>
    </location>
</feature>
<gene>
    <name evidence="3" type="ORF">CITCOLO1_LOCUS7422</name>
</gene>
<feature type="chain" id="PRO_5045432910" evidence="2">
    <location>
        <begin position="22"/>
        <end position="179"/>
    </location>
</feature>
<evidence type="ECO:0000313" key="3">
    <source>
        <dbReference type="EMBL" id="CAK9315621.1"/>
    </source>
</evidence>
<keyword evidence="2" id="KW-0732">Signal</keyword>
<evidence type="ECO:0000256" key="2">
    <source>
        <dbReference type="SAM" id="SignalP"/>
    </source>
</evidence>
<accession>A0ABP0Y908</accession>
<dbReference type="Proteomes" id="UP001642487">
    <property type="component" value="Chromosome 2"/>
</dbReference>
<name>A0ABP0Y908_9ROSI</name>
<evidence type="ECO:0000313" key="4">
    <source>
        <dbReference type="Proteomes" id="UP001642487"/>
    </source>
</evidence>
<dbReference type="EMBL" id="OZ021736">
    <property type="protein sequence ID" value="CAK9315621.1"/>
    <property type="molecule type" value="Genomic_DNA"/>
</dbReference>
<evidence type="ECO:0000256" key="1">
    <source>
        <dbReference type="SAM" id="MobiDB-lite"/>
    </source>
</evidence>
<keyword evidence="4" id="KW-1185">Reference proteome</keyword>
<feature type="signal peptide" evidence="2">
    <location>
        <begin position="1"/>
        <end position="21"/>
    </location>
</feature>
<sequence>MIMTSHLTFLIMLKQIYHLKALDANQFDANQVDHSLDVLSNVITFGILNEKTLYQNVSSVRPENFKSDKGVQEVSKTSNDENRDEDDPTSVADMSNDNIPISKLNKKKTKIAKGVCASSLKPSHFSEKSDSYWNNISGAWRVSQHISAHKPEVDDMLHLLQGSHSDLEHGPDAGADVDD</sequence>
<proteinExistence type="predicted"/>
<organism evidence="3 4">
    <name type="scientific">Citrullus colocynthis</name>
    <name type="common">colocynth</name>
    <dbReference type="NCBI Taxonomy" id="252529"/>
    <lineage>
        <taxon>Eukaryota</taxon>
        <taxon>Viridiplantae</taxon>
        <taxon>Streptophyta</taxon>
        <taxon>Embryophyta</taxon>
        <taxon>Tracheophyta</taxon>
        <taxon>Spermatophyta</taxon>
        <taxon>Magnoliopsida</taxon>
        <taxon>eudicotyledons</taxon>
        <taxon>Gunneridae</taxon>
        <taxon>Pentapetalae</taxon>
        <taxon>rosids</taxon>
        <taxon>fabids</taxon>
        <taxon>Cucurbitales</taxon>
        <taxon>Cucurbitaceae</taxon>
        <taxon>Benincaseae</taxon>
        <taxon>Citrullus</taxon>
    </lineage>
</organism>